<name>A0AAV0K5N8_9ROSI</name>
<dbReference type="EMBL" id="CAMGYJ010000005">
    <property type="protein sequence ID" value="CAI0416715.1"/>
    <property type="molecule type" value="Genomic_DNA"/>
</dbReference>
<reference evidence="2" key="1">
    <citation type="submission" date="2022-08" db="EMBL/GenBank/DDBJ databases">
        <authorList>
            <person name="Gutierrez-Valencia J."/>
        </authorList>
    </citation>
    <scope>NUCLEOTIDE SEQUENCE</scope>
</reference>
<dbReference type="InterPro" id="IPR009009">
    <property type="entry name" value="RlpA-like_DPBB"/>
</dbReference>
<dbReference type="PANTHER" id="PTHR47480">
    <property type="entry name" value="EG45-LIKE DOMAIN CONTAINING PROTEIN"/>
    <property type="match status" value="1"/>
</dbReference>
<organism evidence="2 3">
    <name type="scientific">Linum tenue</name>
    <dbReference type="NCBI Taxonomy" id="586396"/>
    <lineage>
        <taxon>Eukaryota</taxon>
        <taxon>Viridiplantae</taxon>
        <taxon>Streptophyta</taxon>
        <taxon>Embryophyta</taxon>
        <taxon>Tracheophyta</taxon>
        <taxon>Spermatophyta</taxon>
        <taxon>Magnoliopsida</taxon>
        <taxon>eudicotyledons</taxon>
        <taxon>Gunneridae</taxon>
        <taxon>Pentapetalae</taxon>
        <taxon>rosids</taxon>
        <taxon>fabids</taxon>
        <taxon>Malpighiales</taxon>
        <taxon>Linaceae</taxon>
        <taxon>Linum</taxon>
    </lineage>
</organism>
<gene>
    <name evidence="2" type="ORF">LITE_LOCUS17079</name>
</gene>
<dbReference type="SMART" id="SM00837">
    <property type="entry name" value="DPBB_1"/>
    <property type="match status" value="1"/>
</dbReference>
<evidence type="ECO:0000313" key="3">
    <source>
        <dbReference type="Proteomes" id="UP001154282"/>
    </source>
</evidence>
<dbReference type="Pfam" id="PF03330">
    <property type="entry name" value="DPBB_1"/>
    <property type="match status" value="1"/>
</dbReference>
<evidence type="ECO:0000313" key="2">
    <source>
        <dbReference type="EMBL" id="CAI0416715.1"/>
    </source>
</evidence>
<dbReference type="SUPFAM" id="SSF50685">
    <property type="entry name" value="Barwin-like endoglucanases"/>
    <property type="match status" value="1"/>
</dbReference>
<evidence type="ECO:0000259" key="1">
    <source>
        <dbReference type="PROSITE" id="PS50842"/>
    </source>
</evidence>
<protein>
    <recommendedName>
        <fullName evidence="1">Expansin-like EG45 domain-containing protein</fullName>
    </recommendedName>
</protein>
<dbReference type="InterPro" id="IPR036908">
    <property type="entry name" value="RlpA-like_sf"/>
</dbReference>
<dbReference type="Gene3D" id="2.40.40.10">
    <property type="entry name" value="RlpA-like domain"/>
    <property type="match status" value="1"/>
</dbReference>
<dbReference type="InterPro" id="IPR007112">
    <property type="entry name" value="Expansin/allergen_DPBB_dom"/>
</dbReference>
<dbReference type="PANTHER" id="PTHR47480:SF6">
    <property type="entry name" value="EXPANSIN-LIKE EG45 DOMAIN-CONTAINING PROTEIN"/>
    <property type="match status" value="1"/>
</dbReference>
<comment type="caution">
    <text evidence="2">The sequence shown here is derived from an EMBL/GenBank/DDBJ whole genome shotgun (WGS) entry which is preliminary data.</text>
</comment>
<feature type="domain" description="Expansin-like EG45" evidence="1">
    <location>
        <begin position="1"/>
        <end position="77"/>
    </location>
</feature>
<dbReference type="PROSITE" id="PS50842">
    <property type="entry name" value="EXPANSIN_EG45"/>
    <property type="match status" value="1"/>
</dbReference>
<keyword evidence="3" id="KW-1185">Reference proteome</keyword>
<accession>A0AAV0K5N8</accession>
<dbReference type="Proteomes" id="UP001154282">
    <property type="component" value="Unassembled WGS sequence"/>
</dbReference>
<dbReference type="AlphaFoldDB" id="A0AAV0K5N8"/>
<sequence length="154" mass="17103">MFVAVGEGLWDNGAACGRRYRMRCLSGANRPCKEGTMIDVKVVDYCPKSPCPATFLLSNDAFNAISHHPNAKINIEYAQYVFYLLIFFSISRPAMYDCVILTNDTCVGHDDDDDVAISTGAVTLKRGDGTYRMIVNCFDASSKKNEHQEMIVVV</sequence>
<proteinExistence type="predicted"/>
<dbReference type="CDD" id="cd22269">
    <property type="entry name" value="DPBB_EG45-like"/>
    <property type="match status" value="1"/>
</dbReference>